<keyword evidence="1" id="KW-0812">Transmembrane</keyword>
<feature type="transmembrane region" description="Helical" evidence="1">
    <location>
        <begin position="55"/>
        <end position="80"/>
    </location>
</feature>
<reference evidence="3" key="1">
    <citation type="submission" date="2020-11" db="EMBL/GenBank/DDBJ databases">
        <authorList>
            <consortium name="DOE Joint Genome Institute"/>
            <person name="Ahrendt S."/>
            <person name="Riley R."/>
            <person name="Andreopoulos W."/>
            <person name="Labutti K."/>
            <person name="Pangilinan J."/>
            <person name="Ruiz-Duenas F.J."/>
            <person name="Barrasa J.M."/>
            <person name="Sanchez-Garcia M."/>
            <person name="Camarero S."/>
            <person name="Miyauchi S."/>
            <person name="Serrano A."/>
            <person name="Linde D."/>
            <person name="Babiker R."/>
            <person name="Drula E."/>
            <person name="Ayuso-Fernandez I."/>
            <person name="Pacheco R."/>
            <person name="Padilla G."/>
            <person name="Ferreira P."/>
            <person name="Barriuso J."/>
            <person name="Kellner H."/>
            <person name="Castanera R."/>
            <person name="Alfaro M."/>
            <person name="Ramirez L."/>
            <person name="Pisabarro A.G."/>
            <person name="Kuo A."/>
            <person name="Tritt A."/>
            <person name="Lipzen A."/>
            <person name="He G."/>
            <person name="Yan M."/>
            <person name="Ng V."/>
            <person name="Cullen D."/>
            <person name="Martin F."/>
            <person name="Rosso M.-N."/>
            <person name="Henrissat B."/>
            <person name="Hibbett D."/>
            <person name="Martinez A.T."/>
            <person name="Grigoriev I.V."/>
        </authorList>
    </citation>
    <scope>NUCLEOTIDE SEQUENCE</scope>
    <source>
        <strain evidence="3">ATCC 90797</strain>
    </source>
</reference>
<sequence>MSDTDVFLELSVLYGPFIVGMMIGSTTPRLFGITLSQTVVYFRQYPDDKPLLKGLVWLSLILDTFHLVMVSENVHFWYIYCRLPERYEGLPSFHWALGASIIGTYLITSAVQCLYILRVAALNGNKVVVCALSILSVLQLVFGFVLWGDLTVAKSLAAVHGTLGQIGGSIELAATTDWIRKDRECGEQTHLIHREHWLPHQVTRPSMWAYRDLSCASSLTLILWLVLPENFVFITFTLIRSKLYVNSMLVTLNFRKAARQALDSSRQTGITTSKFYQDLDIDDRVDIELSTMSLSSAGRSTLVNNQRA</sequence>
<comment type="caution">
    <text evidence="3">The sequence shown here is derived from an EMBL/GenBank/DDBJ whole genome shotgun (WGS) entry which is preliminary data.</text>
</comment>
<feature type="transmembrane region" description="Helical" evidence="1">
    <location>
        <begin position="221"/>
        <end position="239"/>
    </location>
</feature>
<evidence type="ECO:0000313" key="3">
    <source>
        <dbReference type="EMBL" id="KAF9494672.1"/>
    </source>
</evidence>
<dbReference type="Pfam" id="PF20152">
    <property type="entry name" value="DUF6534"/>
    <property type="match status" value="1"/>
</dbReference>
<keyword evidence="1" id="KW-1133">Transmembrane helix</keyword>
<feature type="transmembrane region" description="Helical" evidence="1">
    <location>
        <begin position="127"/>
        <end position="147"/>
    </location>
</feature>
<accession>A0A9P5ZWA7</accession>
<dbReference type="AlphaFoldDB" id="A0A9P5ZWA7"/>
<proteinExistence type="predicted"/>
<evidence type="ECO:0000313" key="4">
    <source>
        <dbReference type="Proteomes" id="UP000807025"/>
    </source>
</evidence>
<protein>
    <recommendedName>
        <fullName evidence="2">DUF6534 domain-containing protein</fullName>
    </recommendedName>
</protein>
<dbReference type="OrthoDB" id="2971182at2759"/>
<dbReference type="InterPro" id="IPR045339">
    <property type="entry name" value="DUF6534"/>
</dbReference>
<dbReference type="PANTHER" id="PTHR40465:SF1">
    <property type="entry name" value="DUF6534 DOMAIN-CONTAINING PROTEIN"/>
    <property type="match status" value="1"/>
</dbReference>
<dbReference type="Proteomes" id="UP000807025">
    <property type="component" value="Unassembled WGS sequence"/>
</dbReference>
<gene>
    <name evidence="3" type="ORF">BDN71DRAFT_1507507</name>
</gene>
<feature type="transmembrane region" description="Helical" evidence="1">
    <location>
        <begin position="12"/>
        <end position="35"/>
    </location>
</feature>
<name>A0A9P5ZWA7_PLEER</name>
<evidence type="ECO:0000256" key="1">
    <source>
        <dbReference type="SAM" id="Phobius"/>
    </source>
</evidence>
<keyword evidence="4" id="KW-1185">Reference proteome</keyword>
<feature type="domain" description="DUF6534" evidence="2">
    <location>
        <begin position="218"/>
        <end position="256"/>
    </location>
</feature>
<dbReference type="PANTHER" id="PTHR40465">
    <property type="entry name" value="CHROMOSOME 1, WHOLE GENOME SHOTGUN SEQUENCE"/>
    <property type="match status" value="1"/>
</dbReference>
<feature type="transmembrane region" description="Helical" evidence="1">
    <location>
        <begin position="92"/>
        <end position="115"/>
    </location>
</feature>
<evidence type="ECO:0000259" key="2">
    <source>
        <dbReference type="Pfam" id="PF20152"/>
    </source>
</evidence>
<keyword evidence="1" id="KW-0472">Membrane</keyword>
<dbReference type="EMBL" id="MU154570">
    <property type="protein sequence ID" value="KAF9494672.1"/>
    <property type="molecule type" value="Genomic_DNA"/>
</dbReference>
<organism evidence="3 4">
    <name type="scientific">Pleurotus eryngii</name>
    <name type="common">Boletus of the steppes</name>
    <dbReference type="NCBI Taxonomy" id="5323"/>
    <lineage>
        <taxon>Eukaryota</taxon>
        <taxon>Fungi</taxon>
        <taxon>Dikarya</taxon>
        <taxon>Basidiomycota</taxon>
        <taxon>Agaricomycotina</taxon>
        <taxon>Agaricomycetes</taxon>
        <taxon>Agaricomycetidae</taxon>
        <taxon>Agaricales</taxon>
        <taxon>Pleurotineae</taxon>
        <taxon>Pleurotaceae</taxon>
        <taxon>Pleurotus</taxon>
    </lineage>
</organism>